<reference evidence="1 2" key="1">
    <citation type="journal article" date="2020" name="Int. J. Syst. Evol. Microbiol.">
        <title>Reclassification of Streptomyces castelarensis and Streptomyces sporoclivatus as later heterotypic synonyms of Streptomyces antimycoticus.</title>
        <authorList>
            <person name="Komaki H."/>
            <person name="Tamura T."/>
        </authorList>
    </citation>
    <scope>NUCLEOTIDE SEQUENCE [LARGE SCALE GENOMIC DNA]</scope>
    <source>
        <strain evidence="1 2">NBRC 12839</strain>
    </source>
</reference>
<dbReference type="Proteomes" id="UP000299290">
    <property type="component" value="Unassembled WGS sequence"/>
</dbReference>
<evidence type="ECO:0000313" key="2">
    <source>
        <dbReference type="Proteomes" id="UP000299290"/>
    </source>
</evidence>
<organism evidence="1 2">
    <name type="scientific">Streptomyces antimycoticus</name>
    <dbReference type="NCBI Taxonomy" id="68175"/>
    <lineage>
        <taxon>Bacteria</taxon>
        <taxon>Bacillati</taxon>
        <taxon>Actinomycetota</taxon>
        <taxon>Actinomycetes</taxon>
        <taxon>Kitasatosporales</taxon>
        <taxon>Streptomycetaceae</taxon>
        <taxon>Streptomyces</taxon>
        <taxon>Streptomyces violaceusniger group</taxon>
    </lineage>
</organism>
<gene>
    <name evidence="1" type="ORF">SANT12839_072820</name>
</gene>
<protein>
    <submittedName>
        <fullName evidence="1">Uncharacterized protein</fullName>
    </submittedName>
</protein>
<comment type="caution">
    <text evidence="1">The sequence shown here is derived from an EMBL/GenBank/DDBJ whole genome shotgun (WGS) entry which is preliminary data.</text>
</comment>
<sequence>MCIEYVNDVCVHPSVGDAAASFAVAVPPDATPAVRIPMSAATAMAVLVWGERLARLAVRNAGIWAHLRSVPFLGWIMV</sequence>
<dbReference type="AlphaFoldDB" id="A0A4D4KI05"/>
<accession>A0A4D4KI05</accession>
<evidence type="ECO:0000313" key="1">
    <source>
        <dbReference type="EMBL" id="GDY46400.1"/>
    </source>
</evidence>
<dbReference type="EMBL" id="BJHV01000001">
    <property type="protein sequence ID" value="GDY46400.1"/>
    <property type="molecule type" value="Genomic_DNA"/>
</dbReference>
<proteinExistence type="predicted"/>
<keyword evidence="2" id="KW-1185">Reference proteome</keyword>
<name>A0A4D4KI05_9ACTN</name>